<proteinExistence type="predicted"/>
<dbReference type="AlphaFoldDB" id="A0AAD9HHR2"/>
<feature type="transmembrane region" description="Helical" evidence="1">
    <location>
        <begin position="30"/>
        <end position="51"/>
    </location>
</feature>
<reference evidence="2" key="1">
    <citation type="submission" date="2021-06" db="EMBL/GenBank/DDBJ databases">
        <title>Comparative genomics, transcriptomics and evolutionary studies reveal genomic signatures of adaptation to plant cell wall in hemibiotrophic fungi.</title>
        <authorList>
            <consortium name="DOE Joint Genome Institute"/>
            <person name="Baroncelli R."/>
            <person name="Diaz J.F."/>
            <person name="Benocci T."/>
            <person name="Peng M."/>
            <person name="Battaglia E."/>
            <person name="Haridas S."/>
            <person name="Andreopoulos W."/>
            <person name="Labutti K."/>
            <person name="Pangilinan J."/>
            <person name="Floch G.L."/>
            <person name="Makela M.R."/>
            <person name="Henrissat B."/>
            <person name="Grigoriev I.V."/>
            <person name="Crouch J.A."/>
            <person name="De Vries R.P."/>
            <person name="Sukno S.A."/>
            <person name="Thon M.R."/>
        </authorList>
    </citation>
    <scope>NUCLEOTIDE SEQUENCE</scope>
    <source>
        <strain evidence="2">MAFF235873</strain>
    </source>
</reference>
<evidence type="ECO:0000256" key="1">
    <source>
        <dbReference type="SAM" id="Phobius"/>
    </source>
</evidence>
<evidence type="ECO:0000313" key="2">
    <source>
        <dbReference type="EMBL" id="KAK2029356.1"/>
    </source>
</evidence>
<gene>
    <name evidence="2" type="ORF">LX32DRAFT_363526</name>
</gene>
<accession>A0AAD9HHR2</accession>
<dbReference type="Proteomes" id="UP001232148">
    <property type="component" value="Unassembled WGS sequence"/>
</dbReference>
<keyword evidence="1" id="KW-1133">Transmembrane helix</keyword>
<evidence type="ECO:0000313" key="3">
    <source>
        <dbReference type="Proteomes" id="UP001232148"/>
    </source>
</evidence>
<dbReference type="EMBL" id="MU842865">
    <property type="protein sequence ID" value="KAK2029356.1"/>
    <property type="molecule type" value="Genomic_DNA"/>
</dbReference>
<comment type="caution">
    <text evidence="2">The sequence shown here is derived from an EMBL/GenBank/DDBJ whole genome shotgun (WGS) entry which is preliminary data.</text>
</comment>
<keyword evidence="1" id="KW-0812">Transmembrane</keyword>
<sequence>MFHAGRRRADSDGINVALSSFPTHAPPPPFLSLPFLSFSNICFVFPLPFIASRRRLDGRVYSVRDEPGRWRCRFQFVSVYFPPPNPPPANHFQHSYSLVKSAHGEERRSRFSGTMCLLVWRWLRDIGIPVKLRRAARGTRLYWLAGPYFRLVSPSPSASFPFVSWKGSLFVCFFHEGHEGGGIM</sequence>
<organism evidence="2 3">
    <name type="scientific">Colletotrichum zoysiae</name>
    <dbReference type="NCBI Taxonomy" id="1216348"/>
    <lineage>
        <taxon>Eukaryota</taxon>
        <taxon>Fungi</taxon>
        <taxon>Dikarya</taxon>
        <taxon>Ascomycota</taxon>
        <taxon>Pezizomycotina</taxon>
        <taxon>Sordariomycetes</taxon>
        <taxon>Hypocreomycetidae</taxon>
        <taxon>Glomerellales</taxon>
        <taxon>Glomerellaceae</taxon>
        <taxon>Colletotrichum</taxon>
        <taxon>Colletotrichum graminicola species complex</taxon>
    </lineage>
</organism>
<keyword evidence="1" id="KW-0472">Membrane</keyword>
<name>A0AAD9HHR2_9PEZI</name>
<keyword evidence="3" id="KW-1185">Reference proteome</keyword>
<protein>
    <submittedName>
        <fullName evidence="2">Uncharacterized protein</fullName>
    </submittedName>
</protein>